<dbReference type="EMBL" id="FXUL01000033">
    <property type="protein sequence ID" value="SMP79878.1"/>
    <property type="molecule type" value="Genomic_DNA"/>
</dbReference>
<feature type="domain" description="Transglutaminase-like" evidence="1">
    <location>
        <begin position="176"/>
        <end position="242"/>
    </location>
</feature>
<dbReference type="PANTHER" id="PTHR33490:SF12">
    <property type="entry name" value="BLL5557 PROTEIN"/>
    <property type="match status" value="1"/>
</dbReference>
<dbReference type="Gene3D" id="3.10.620.30">
    <property type="match status" value="1"/>
</dbReference>
<dbReference type="Pfam" id="PF01841">
    <property type="entry name" value="Transglut_core"/>
    <property type="match status" value="1"/>
</dbReference>
<evidence type="ECO:0000313" key="3">
    <source>
        <dbReference type="Proteomes" id="UP001158049"/>
    </source>
</evidence>
<dbReference type="PANTHER" id="PTHR33490">
    <property type="entry name" value="BLR5614 PROTEIN-RELATED"/>
    <property type="match status" value="1"/>
</dbReference>
<comment type="caution">
    <text evidence="2">The sequence shown here is derived from an EMBL/GenBank/DDBJ whole genome shotgun (WGS) entry which is preliminary data.</text>
</comment>
<evidence type="ECO:0000313" key="2">
    <source>
        <dbReference type="EMBL" id="SMP79878.1"/>
    </source>
</evidence>
<dbReference type="Proteomes" id="UP001158049">
    <property type="component" value="Unassembled WGS sequence"/>
</dbReference>
<dbReference type="SMART" id="SM00460">
    <property type="entry name" value="TGc"/>
    <property type="match status" value="1"/>
</dbReference>
<dbReference type="SUPFAM" id="SSF54001">
    <property type="entry name" value="Cysteine proteinases"/>
    <property type="match status" value="1"/>
</dbReference>
<dbReference type="RefSeq" id="WP_283445357.1">
    <property type="nucleotide sequence ID" value="NZ_FXUL01000033.1"/>
</dbReference>
<dbReference type="Gene3D" id="2.60.40.2250">
    <property type="match status" value="1"/>
</dbReference>
<reference evidence="2 3" key="1">
    <citation type="submission" date="2017-05" db="EMBL/GenBank/DDBJ databases">
        <authorList>
            <person name="Varghese N."/>
            <person name="Submissions S."/>
        </authorList>
    </citation>
    <scope>NUCLEOTIDE SEQUENCE [LARGE SCALE GENOMIC DNA]</scope>
    <source>
        <strain evidence="2 3">DSM 26001</strain>
    </source>
</reference>
<proteinExistence type="predicted"/>
<accession>A0ABY1QTY1</accession>
<name>A0ABY1QTY1_9BURK</name>
<dbReference type="InterPro" id="IPR002931">
    <property type="entry name" value="Transglutaminase-like"/>
</dbReference>
<keyword evidence="3" id="KW-1185">Reference proteome</keyword>
<evidence type="ECO:0000259" key="1">
    <source>
        <dbReference type="SMART" id="SM00460"/>
    </source>
</evidence>
<gene>
    <name evidence="2" type="ORF">SAMN06295970_13314</name>
</gene>
<organism evidence="2 3">
    <name type="scientific">Noviherbaspirillum suwonense</name>
    <dbReference type="NCBI Taxonomy" id="1224511"/>
    <lineage>
        <taxon>Bacteria</taxon>
        <taxon>Pseudomonadati</taxon>
        <taxon>Pseudomonadota</taxon>
        <taxon>Betaproteobacteria</taxon>
        <taxon>Burkholderiales</taxon>
        <taxon>Oxalobacteraceae</taxon>
        <taxon>Noviherbaspirillum</taxon>
    </lineage>
</organism>
<sequence>MNLPLLPDLPPHTLAIRIGCALHYDVDEPAPMLLMVQPRLATGQELVAQQFSIDTGVEIEQLRDSHGNHLLRMMLLPGANRLQHDAVLFVSAEARDTTTRPLHEPVFTAATLPMDVLRYTRPSRFCESDKLGARASELFGHHVPGLATARAICEWTHRHLEYRYGSGDPSLSACGAIDRGYGVCRDFAHVMVALCRALDIPARYVAGYMPLFQADDSDIGLDFHAYVEAWIDGGWQVFDPRHNRPHVGRVKIAHGMDAVDCAFATIYGQASTAYFQVWSYPVDHQRERVGDPVQMPDYAAGAASAAGVGGSGS</sequence>
<protein>
    <submittedName>
        <fullName evidence="2">Transglutaminase-like enzyme, putative cysteine protease</fullName>
    </submittedName>
</protein>
<dbReference type="InterPro" id="IPR038765">
    <property type="entry name" value="Papain-like_cys_pep_sf"/>
</dbReference>